<dbReference type="Proteomes" id="UP000479710">
    <property type="component" value="Unassembled WGS sequence"/>
</dbReference>
<evidence type="ECO:0000313" key="2">
    <source>
        <dbReference type="EMBL" id="KAF0890538.1"/>
    </source>
</evidence>
<protein>
    <submittedName>
        <fullName evidence="2">Uncharacterized protein</fullName>
    </submittedName>
</protein>
<gene>
    <name evidence="2" type="ORF">E2562_003753</name>
</gene>
<keyword evidence="3" id="KW-1185">Reference proteome</keyword>
<dbReference type="EMBL" id="SPHZ02000011">
    <property type="protein sequence ID" value="KAF0890538.1"/>
    <property type="molecule type" value="Genomic_DNA"/>
</dbReference>
<reference evidence="2 3" key="1">
    <citation type="submission" date="2019-11" db="EMBL/GenBank/DDBJ databases">
        <title>Whole genome sequence of Oryza granulata.</title>
        <authorList>
            <person name="Li W."/>
        </authorList>
    </citation>
    <scope>NUCLEOTIDE SEQUENCE [LARGE SCALE GENOMIC DNA]</scope>
    <source>
        <strain evidence="3">cv. Menghai</strain>
        <tissue evidence="2">Leaf</tissue>
    </source>
</reference>
<evidence type="ECO:0000256" key="1">
    <source>
        <dbReference type="SAM" id="MobiDB-lite"/>
    </source>
</evidence>
<evidence type="ECO:0000313" key="3">
    <source>
        <dbReference type="Proteomes" id="UP000479710"/>
    </source>
</evidence>
<feature type="region of interest" description="Disordered" evidence="1">
    <location>
        <begin position="41"/>
        <end position="67"/>
    </location>
</feature>
<accession>A0A6G1BR55</accession>
<sequence length="67" mass="7020">MDAKAVNRAVESGTRTREESAGCSHGGATMTEAARWPFDQPFPIEREKGGGKQGGTARGGWQTLLGG</sequence>
<feature type="region of interest" description="Disordered" evidence="1">
    <location>
        <begin position="1"/>
        <end position="29"/>
    </location>
</feature>
<organism evidence="2 3">
    <name type="scientific">Oryza meyeriana var. granulata</name>
    <dbReference type="NCBI Taxonomy" id="110450"/>
    <lineage>
        <taxon>Eukaryota</taxon>
        <taxon>Viridiplantae</taxon>
        <taxon>Streptophyta</taxon>
        <taxon>Embryophyta</taxon>
        <taxon>Tracheophyta</taxon>
        <taxon>Spermatophyta</taxon>
        <taxon>Magnoliopsida</taxon>
        <taxon>Liliopsida</taxon>
        <taxon>Poales</taxon>
        <taxon>Poaceae</taxon>
        <taxon>BOP clade</taxon>
        <taxon>Oryzoideae</taxon>
        <taxon>Oryzeae</taxon>
        <taxon>Oryzinae</taxon>
        <taxon>Oryza</taxon>
        <taxon>Oryza meyeriana</taxon>
    </lineage>
</organism>
<name>A0A6G1BR55_9ORYZ</name>
<proteinExistence type="predicted"/>
<comment type="caution">
    <text evidence="2">The sequence shown here is derived from an EMBL/GenBank/DDBJ whole genome shotgun (WGS) entry which is preliminary data.</text>
</comment>
<dbReference type="AlphaFoldDB" id="A0A6G1BR55"/>